<dbReference type="InterPro" id="IPR041139">
    <property type="entry name" value="MVP_rep_dom"/>
</dbReference>
<evidence type="ECO:0000259" key="11">
    <source>
        <dbReference type="Pfam" id="PF11978"/>
    </source>
</evidence>
<sequence length="908" mass="101666">MPPLETSSNITSVPPYHYVHVLDLNTNISTLIMGPKTYVCKENERFECAVSRMVSISPMEYCIVENPVVKENGHAIFEPNGQVRLQMGAKEYRYHQDPFPLYPGETICGTIQALPVVLANRALRLKAICDHEDSEGRQRSAGDEWLFEGPGVYYPCVQVEVLGDVTARAIKLNEALRFRATCDCVDRRGTRRFSGEEWLVRTTGVYLPTVYEEYVDTVLAEKLNEKRAVSVRAIQPHRDQFGRQRNCGDEWLVTYRDADSYICDVTQELVCVTEAITLNSKEYCVIVNPVDVDGRPQWGKKRLVRGESSFFLMPGEELETGIEQAFTLGEIDGLVLVATEDVEQVDSLEDGNFQRTKHQPGDRWLIRGPCEYIPPIGVDVVEKRTAIPLGESEGIYVRNTQTGEVRAVVGTTYMLTEYEEHWEKQIPLKVRELLESDKVPTLNWSRFQELRDTRAPLAAYSRREAFHGDRYCRLLSSDTCNRSRDQPPAPRFTIPDEPKPFPVISLQVPHNAGVQINDYKSNISRVEFGPTLVILGPHEQFTLLSLSAGKPKRPHAIKSLYLLLGPDFFTDSVVVETADHARLSLQLSYNWSFDTSDALTDPEEADKLFSVSDFVGDSCKAMASRIRGAVATVCFDTFHKNSARIIRAACLGLTKEGKVRDSYVFPENRLVITGVDIQSVAPTDERTRDLLWKSVQMAIEITTESQEAAARHEAAKLEQEARGRLDRQKILDETEVAKSKSKLLEIQLASAGLENTGEARAAALGQAEALRIENMVAVEESKAAVEERRIELEAELERLEKTRQLELSHLAAKNNLELEQRRAQAKLETSRFARMIRALGPGTLDLMANAGAKHDVQMLQALGLRSTLITDGSAPINLLTTANGLVGHRTDQAGTVGNERLARHTPVS</sequence>
<dbReference type="FunFam" id="2.30.30.570:FF:000002">
    <property type="entry name" value="Major vault protein-alpha"/>
    <property type="match status" value="1"/>
</dbReference>
<dbReference type="Gene3D" id="6.20.380.10">
    <property type="match status" value="1"/>
</dbReference>
<dbReference type="InterPro" id="IPR043023">
    <property type="entry name" value="MVP_rep_sf"/>
</dbReference>
<evidence type="ECO:0000259" key="12">
    <source>
        <dbReference type="Pfam" id="PF17794"/>
    </source>
</evidence>
<dbReference type="InterPro" id="IPR002499">
    <property type="entry name" value="Vault_N"/>
</dbReference>
<keyword evidence="4 8" id="KW-0963">Cytoplasm</keyword>
<protein>
    <recommendedName>
        <fullName evidence="3">Major vault protein</fullName>
    </recommendedName>
</protein>
<feature type="domain" description="Major vault protein repeat" evidence="12">
    <location>
        <begin position="276"/>
        <end position="322"/>
    </location>
</feature>
<dbReference type="AlphaFoldDB" id="A0A4S2LY61"/>
<evidence type="ECO:0000256" key="5">
    <source>
        <dbReference type="ARBA" id="ARBA00022737"/>
    </source>
</evidence>
<dbReference type="Proteomes" id="UP000308267">
    <property type="component" value="Unassembled WGS sequence"/>
</dbReference>
<evidence type="ECO:0000259" key="13">
    <source>
        <dbReference type="Pfam" id="PF17795"/>
    </source>
</evidence>
<evidence type="ECO:0000259" key="10">
    <source>
        <dbReference type="Pfam" id="PF01505"/>
    </source>
</evidence>
<dbReference type="InterPro" id="IPR040989">
    <property type="entry name" value="Vault_3"/>
</dbReference>
<dbReference type="PANTHER" id="PTHR14165:SF16">
    <property type="entry name" value="MAJOR VAULT PROTEIN"/>
    <property type="match status" value="1"/>
</dbReference>
<keyword evidence="16" id="KW-1185">Reference proteome</keyword>
<evidence type="ECO:0000256" key="6">
    <source>
        <dbReference type="ARBA" id="ARBA00023242"/>
    </source>
</evidence>
<dbReference type="CDD" id="cd08825">
    <property type="entry name" value="MVP_shoulder"/>
    <property type="match status" value="1"/>
</dbReference>
<evidence type="ECO:0000313" key="16">
    <source>
        <dbReference type="Proteomes" id="UP000308267"/>
    </source>
</evidence>
<dbReference type="FunFam" id="3.30.479.30:FF:000010">
    <property type="entry name" value="major vault protein-like"/>
    <property type="match status" value="1"/>
</dbReference>
<dbReference type="GO" id="GO:0005737">
    <property type="term" value="C:cytoplasm"/>
    <property type="evidence" value="ECO:0007669"/>
    <property type="project" value="UniProtKB-SubCell"/>
</dbReference>
<dbReference type="Pfam" id="PF17794">
    <property type="entry name" value="Vault_2"/>
    <property type="match status" value="2"/>
</dbReference>
<evidence type="ECO:0000256" key="9">
    <source>
        <dbReference type="SAM" id="Coils"/>
    </source>
</evidence>
<feature type="domain" description="Major vault protein repeat" evidence="10">
    <location>
        <begin position="328"/>
        <end position="375"/>
    </location>
</feature>
<evidence type="ECO:0000313" key="15">
    <source>
        <dbReference type="EMBL" id="TGZ68781.1"/>
    </source>
</evidence>
<dbReference type="FunFam" id="2.30.30.570:FF:000001">
    <property type="entry name" value="major vault protein-like"/>
    <property type="match status" value="1"/>
</dbReference>
<dbReference type="FunFam" id="2.30.30.550:FF:000001">
    <property type="entry name" value="major vault protein-like"/>
    <property type="match status" value="2"/>
</dbReference>
<dbReference type="InterPro" id="IPR041134">
    <property type="entry name" value="Vault_2"/>
</dbReference>
<feature type="repeat" description="MVP" evidence="8">
    <location>
        <begin position="59"/>
        <end position="117"/>
    </location>
</feature>
<evidence type="ECO:0000256" key="4">
    <source>
        <dbReference type="ARBA" id="ARBA00022490"/>
    </source>
</evidence>
<feature type="domain" description="Major vault protein repeat" evidence="10">
    <location>
        <begin position="116"/>
        <end position="155"/>
    </location>
</feature>
<dbReference type="EMBL" id="SJOL01006347">
    <property type="protein sequence ID" value="TGZ68781.1"/>
    <property type="molecule type" value="Genomic_DNA"/>
</dbReference>
<evidence type="ECO:0000256" key="8">
    <source>
        <dbReference type="PROSITE-ProRule" id="PRU00571"/>
    </source>
</evidence>
<feature type="coiled-coil region" evidence="9">
    <location>
        <begin position="775"/>
        <end position="809"/>
    </location>
</feature>
<dbReference type="Gene3D" id="3.30.479.30">
    <property type="entry name" value="Band 7 domain"/>
    <property type="match status" value="1"/>
</dbReference>
<feature type="repeat" description="MVP" evidence="8">
    <location>
        <begin position="281"/>
        <end position="329"/>
    </location>
</feature>
<dbReference type="InterPro" id="IPR036013">
    <property type="entry name" value="Band_7/SPFH_dom_sf"/>
</dbReference>
<dbReference type="GO" id="GO:1990904">
    <property type="term" value="C:ribonucleoprotein complex"/>
    <property type="evidence" value="ECO:0007669"/>
    <property type="project" value="UniProtKB-UniRule"/>
</dbReference>
<dbReference type="OrthoDB" id="6125719at2759"/>
<dbReference type="PROSITE" id="PS51224">
    <property type="entry name" value="MVP"/>
    <property type="match status" value="6"/>
</dbReference>
<evidence type="ECO:0000256" key="7">
    <source>
        <dbReference type="ARBA" id="ARBA00023274"/>
    </source>
</evidence>
<feature type="domain" description="Major vault protein repeat" evidence="14">
    <location>
        <begin position="386"/>
        <end position="434"/>
    </location>
</feature>
<reference evidence="15 16" key="1">
    <citation type="journal article" date="2019" name="BMC Genomics">
        <title>New insights from Opisthorchis felineus genome: update on genomics of the epidemiologically important liver flukes.</title>
        <authorList>
            <person name="Ershov N.I."/>
            <person name="Mordvinov V.A."/>
            <person name="Prokhortchouk E.B."/>
            <person name="Pakharukova M.Y."/>
            <person name="Gunbin K.V."/>
            <person name="Ustyantsev K."/>
            <person name="Genaev M.A."/>
            <person name="Blinov A.G."/>
            <person name="Mazur A."/>
            <person name="Boulygina E."/>
            <person name="Tsygankova S."/>
            <person name="Khrameeva E."/>
            <person name="Chekanov N."/>
            <person name="Fan G."/>
            <person name="Xiao A."/>
            <person name="Zhang H."/>
            <person name="Xu X."/>
            <person name="Yang H."/>
            <person name="Solovyev V."/>
            <person name="Lee S.M."/>
            <person name="Liu X."/>
            <person name="Afonnikov D.A."/>
            <person name="Skryabin K.G."/>
        </authorList>
    </citation>
    <scope>NUCLEOTIDE SEQUENCE [LARGE SCALE GENOMIC DNA]</scope>
    <source>
        <strain evidence="15">AK-0245</strain>
        <tissue evidence="15">Whole organism</tissue>
    </source>
</reference>
<evidence type="ECO:0000256" key="3">
    <source>
        <dbReference type="ARBA" id="ARBA00018296"/>
    </source>
</evidence>
<accession>A0A4S2LY61</accession>
<dbReference type="STRING" id="147828.A0A4S2LY61"/>
<evidence type="ECO:0000256" key="1">
    <source>
        <dbReference type="ARBA" id="ARBA00004123"/>
    </source>
</evidence>
<dbReference type="FunFam" id="2.30.30.560:FF:000001">
    <property type="entry name" value="major vault protein-like"/>
    <property type="match status" value="1"/>
</dbReference>
<dbReference type="InterPro" id="IPR043179">
    <property type="entry name" value="Vault_2_sf"/>
</dbReference>
<name>A0A4S2LY61_OPIFE</name>
<dbReference type="InterPro" id="IPR039059">
    <property type="entry name" value="MVP"/>
</dbReference>
<dbReference type="Pfam" id="PF17795">
    <property type="entry name" value="Vault_3"/>
    <property type="match status" value="1"/>
</dbReference>
<feature type="domain" description="Major vault protein shoulder" evidence="11">
    <location>
        <begin position="565"/>
        <end position="684"/>
    </location>
</feature>
<feature type="domain" description="Major vault protein repeat" evidence="12">
    <location>
        <begin position="53"/>
        <end position="111"/>
    </location>
</feature>
<proteinExistence type="predicted"/>
<keyword evidence="6" id="KW-0539">Nucleus</keyword>
<dbReference type="Pfam" id="PF17796">
    <property type="entry name" value="Vault_4"/>
    <property type="match status" value="1"/>
</dbReference>
<keyword evidence="5" id="KW-0677">Repeat</keyword>
<gene>
    <name evidence="15" type="ORF">CRM22_004102</name>
</gene>
<keyword evidence="9" id="KW-0175">Coiled coil</keyword>
<feature type="domain" description="Major vault protein repeat" evidence="10">
    <location>
        <begin position="223"/>
        <end position="264"/>
    </location>
</feature>
<dbReference type="Gene3D" id="2.30.30.570">
    <property type="match status" value="2"/>
</dbReference>
<dbReference type="Gene3D" id="2.30.30.620">
    <property type="match status" value="1"/>
</dbReference>
<dbReference type="FunFam" id="2.30.30.560:FF:000002">
    <property type="entry name" value="Major vault protein-alpha"/>
    <property type="match status" value="1"/>
</dbReference>
<dbReference type="PANTHER" id="PTHR14165">
    <property type="entry name" value="MAJOR VAULT PROTEIN"/>
    <property type="match status" value="1"/>
</dbReference>
<dbReference type="Pfam" id="PF01505">
    <property type="entry name" value="Vault"/>
    <property type="match status" value="4"/>
</dbReference>
<evidence type="ECO:0000259" key="14">
    <source>
        <dbReference type="Pfam" id="PF17796"/>
    </source>
</evidence>
<dbReference type="InterPro" id="IPR041136">
    <property type="entry name" value="Vault_4"/>
</dbReference>
<dbReference type="GO" id="GO:0005634">
    <property type="term" value="C:nucleus"/>
    <property type="evidence" value="ECO:0007669"/>
    <property type="project" value="UniProtKB-SubCell"/>
</dbReference>
<dbReference type="Gene3D" id="2.30.30.550">
    <property type="entry name" value="Major Vault Protein repeat"/>
    <property type="match status" value="4"/>
</dbReference>
<organism evidence="15 16">
    <name type="scientific">Opisthorchis felineus</name>
    <dbReference type="NCBI Taxonomy" id="147828"/>
    <lineage>
        <taxon>Eukaryota</taxon>
        <taxon>Metazoa</taxon>
        <taxon>Spiralia</taxon>
        <taxon>Lophotrochozoa</taxon>
        <taxon>Platyhelminthes</taxon>
        <taxon>Trematoda</taxon>
        <taxon>Digenea</taxon>
        <taxon>Opisthorchiida</taxon>
        <taxon>Opisthorchiata</taxon>
        <taxon>Opisthorchiidae</taxon>
        <taxon>Opisthorchis</taxon>
    </lineage>
</organism>
<feature type="repeat" description="MVP" evidence="8">
    <location>
        <begin position="119"/>
        <end position="171"/>
    </location>
</feature>
<feature type="repeat" description="MVP" evidence="8">
    <location>
        <begin position="330"/>
        <end position="390"/>
    </location>
</feature>
<dbReference type="Gene3D" id="2.30.30.560">
    <property type="match status" value="2"/>
</dbReference>
<feature type="repeat" description="MVP" evidence="8">
    <location>
        <begin position="172"/>
        <end position="224"/>
    </location>
</feature>
<feature type="domain" description="Major vault protein repeat" evidence="13">
    <location>
        <begin position="503"/>
        <end position="564"/>
    </location>
</feature>
<comment type="caution">
    <text evidence="15">The sequence shown here is derived from an EMBL/GenBank/DDBJ whole genome shotgun (WGS) entry which is preliminary data.</text>
</comment>
<keyword evidence="7 8" id="KW-0687">Ribonucleoprotein</keyword>
<feature type="domain" description="Major vault protein repeat" evidence="10">
    <location>
        <begin position="170"/>
        <end position="208"/>
    </location>
</feature>
<dbReference type="InterPro" id="IPR021870">
    <property type="entry name" value="MVP_shoulder"/>
</dbReference>
<dbReference type="Gene3D" id="6.10.250.720">
    <property type="match status" value="1"/>
</dbReference>
<comment type="subcellular location">
    <subcellularLocation>
        <location evidence="2 8">Cytoplasm</location>
    </subcellularLocation>
    <subcellularLocation>
        <location evidence="1">Nucleus</location>
    </subcellularLocation>
</comment>
<evidence type="ECO:0000256" key="2">
    <source>
        <dbReference type="ARBA" id="ARBA00004496"/>
    </source>
</evidence>
<dbReference type="Pfam" id="PF11978">
    <property type="entry name" value="MVP_shoulder"/>
    <property type="match status" value="1"/>
</dbReference>
<feature type="repeat" description="MVP" evidence="8">
    <location>
        <begin position="225"/>
        <end position="279"/>
    </location>
</feature>